<evidence type="ECO:0000313" key="9">
    <source>
        <dbReference type="EMBL" id="EWM30430.1"/>
    </source>
</evidence>
<dbReference type="InterPro" id="IPR002652">
    <property type="entry name" value="Importin-a_IBB"/>
</dbReference>
<comment type="caution">
    <text evidence="9">The sequence shown here is derived from an EMBL/GenBank/DDBJ whole genome shotgun (WGS) entry which is preliminary data.</text>
</comment>
<name>W7TTB3_9STRA</name>
<dbReference type="Pfam" id="PF01749">
    <property type="entry name" value="IBB"/>
    <property type="match status" value="1"/>
</dbReference>
<dbReference type="SMART" id="SM00185">
    <property type="entry name" value="ARM"/>
    <property type="match status" value="8"/>
</dbReference>
<evidence type="ECO:0000259" key="8">
    <source>
        <dbReference type="PROSITE" id="PS51214"/>
    </source>
</evidence>
<dbReference type="PROSITE" id="PS50176">
    <property type="entry name" value="ARM_REPEAT"/>
    <property type="match status" value="2"/>
</dbReference>
<keyword evidence="10" id="KW-1185">Reference proteome</keyword>
<dbReference type="PIRSF" id="PIRSF005673">
    <property type="entry name" value="Importin_alpha"/>
    <property type="match status" value="1"/>
</dbReference>
<evidence type="ECO:0000256" key="3">
    <source>
        <dbReference type="ARBA" id="ARBA00022737"/>
    </source>
</evidence>
<evidence type="ECO:0000256" key="2">
    <source>
        <dbReference type="ARBA" id="ARBA00022448"/>
    </source>
</evidence>
<evidence type="ECO:0000256" key="1">
    <source>
        <dbReference type="ARBA" id="ARBA00010394"/>
    </source>
</evidence>
<evidence type="ECO:0000256" key="5">
    <source>
        <dbReference type="PIRNR" id="PIRNR005673"/>
    </source>
</evidence>
<feature type="compositionally biased region" description="Basic and acidic residues" evidence="7">
    <location>
        <begin position="32"/>
        <end position="45"/>
    </location>
</feature>
<feature type="region of interest" description="Disordered" evidence="7">
    <location>
        <begin position="18"/>
        <end position="57"/>
    </location>
</feature>
<feature type="domain" description="IBB" evidence="8">
    <location>
        <begin position="1"/>
        <end position="50"/>
    </location>
</feature>
<dbReference type="InterPro" id="IPR016024">
    <property type="entry name" value="ARM-type_fold"/>
</dbReference>
<dbReference type="InterPro" id="IPR024931">
    <property type="entry name" value="Importin_alpha"/>
</dbReference>
<dbReference type="PANTHER" id="PTHR23316">
    <property type="entry name" value="IMPORTIN ALPHA"/>
    <property type="match status" value="1"/>
</dbReference>
<dbReference type="Pfam" id="PF00514">
    <property type="entry name" value="Arm"/>
    <property type="match status" value="6"/>
</dbReference>
<comment type="similarity">
    <text evidence="1 5">Belongs to the importin alpha family.</text>
</comment>
<feature type="repeat" description="ARM" evidence="6">
    <location>
        <begin position="125"/>
        <end position="155"/>
    </location>
</feature>
<gene>
    <name evidence="9" type="ORF">Naga_100210g8</name>
</gene>
<dbReference type="InterPro" id="IPR011989">
    <property type="entry name" value="ARM-like"/>
</dbReference>
<accession>W7TTB3</accession>
<dbReference type="Gene3D" id="1.25.10.10">
    <property type="entry name" value="Leucine-rich Repeat Variant"/>
    <property type="match status" value="1"/>
</dbReference>
<dbReference type="PROSITE" id="PS51214">
    <property type="entry name" value="IBB"/>
    <property type="match status" value="1"/>
</dbReference>
<dbReference type="Pfam" id="PF16186">
    <property type="entry name" value="Arm_3"/>
    <property type="match status" value="1"/>
</dbReference>
<dbReference type="InterPro" id="IPR000225">
    <property type="entry name" value="Armadillo"/>
</dbReference>
<protein>
    <recommendedName>
        <fullName evidence="5">Importin subunit alpha</fullName>
    </recommendedName>
</protein>
<dbReference type="EMBL" id="AZIL01000036">
    <property type="protein sequence ID" value="EWM30430.1"/>
    <property type="molecule type" value="Genomic_DNA"/>
</dbReference>
<dbReference type="AlphaFoldDB" id="W7TTB3"/>
<evidence type="ECO:0000256" key="6">
    <source>
        <dbReference type="PROSITE-ProRule" id="PRU00259"/>
    </source>
</evidence>
<dbReference type="GO" id="GO:0006606">
    <property type="term" value="P:protein import into nucleus"/>
    <property type="evidence" value="ECO:0007669"/>
    <property type="project" value="InterPro"/>
</dbReference>
<dbReference type="OrthoDB" id="29145at2759"/>
<dbReference type="InterPro" id="IPR032413">
    <property type="entry name" value="Arm_3"/>
</dbReference>
<proteinExistence type="inferred from homology"/>
<keyword evidence="4 5" id="KW-0653">Protein transport</keyword>
<evidence type="ECO:0000313" key="10">
    <source>
        <dbReference type="Proteomes" id="UP000019335"/>
    </source>
</evidence>
<reference evidence="9 10" key="1">
    <citation type="journal article" date="2014" name="Mol. Plant">
        <title>Chromosome Scale Genome Assembly and Transcriptome Profiling of Nannochloropsis gaditana in Nitrogen Depletion.</title>
        <authorList>
            <person name="Corteggiani Carpinelli E."/>
            <person name="Telatin A."/>
            <person name="Vitulo N."/>
            <person name="Forcato C."/>
            <person name="D'Angelo M."/>
            <person name="Schiavon R."/>
            <person name="Vezzi A."/>
            <person name="Giacometti G.M."/>
            <person name="Morosinotto T."/>
            <person name="Valle G."/>
        </authorList>
    </citation>
    <scope>NUCLEOTIDE SEQUENCE [LARGE SCALE GENOMIC DNA]</scope>
    <source>
        <strain evidence="9 10">B-31</strain>
    </source>
</reference>
<keyword evidence="2 5" id="KW-0813">Transport</keyword>
<dbReference type="Gene3D" id="1.20.5.690">
    <property type="entry name" value="Importin-alpha, importin-beta-binding domain"/>
    <property type="match status" value="1"/>
</dbReference>
<keyword evidence="3" id="KW-0677">Repeat</keyword>
<feature type="repeat" description="ARM" evidence="6">
    <location>
        <begin position="167"/>
        <end position="209"/>
    </location>
</feature>
<sequence length="545" mass="59373">MDSRKKLFKKVFDGDSCRRRREEQQVQIRKQKREDSLSQRRRMDNDSQSTVPAATNYPAAGSFGTSVGLAAGGANLGGPQVEDLPRFALDMRSGDVAREVEATRGVRKLLSVERKPPVEEVLAQNILPLLVGLLDRDGAPTQLQFEAAWALTNIASTSFTRALVVHGAIPPLTRLLLSPSADVREQCAWALGNVSGDCPELRDMVLQHGALRPLLQNVLAPASESMLRNCIWSLSNLCRGKPQPHVDLLRPALPVLAQVLASSSDPECLQDTAWALSYISDGDGARIQAVLDADVASDLVKHLTHPLPNVVTPVVRALGNLVSGDDEHTQAVIDAGALTCMPSLLRNCKKNIRKETCWLLSNIAAGNRQQVHALATTQGLVKAVLTQMSQAEWEVRKEAAWVVSNVATGGSGQHVHMLVELGVLKPLSDLLDAADVKVIEVALDALEAILKVWKTGVPLAHGECDYMVLLQEADLHERLEKLQEHASEKIYRRAVDIIENYLGVEEEEELGDKLQNEFGQGMYGFQSAAQVGASNKGFDFSSFGH</sequence>
<dbReference type="Proteomes" id="UP000019335">
    <property type="component" value="Chromosome 1"/>
</dbReference>
<dbReference type="InterPro" id="IPR036975">
    <property type="entry name" value="Importin-a_IBB_sf"/>
</dbReference>
<evidence type="ECO:0000256" key="4">
    <source>
        <dbReference type="ARBA" id="ARBA00022927"/>
    </source>
</evidence>
<dbReference type="GO" id="GO:0061608">
    <property type="term" value="F:nuclear import signal receptor activity"/>
    <property type="evidence" value="ECO:0007669"/>
    <property type="project" value="InterPro"/>
</dbReference>
<dbReference type="GO" id="GO:0005737">
    <property type="term" value="C:cytoplasm"/>
    <property type="evidence" value="ECO:0007669"/>
    <property type="project" value="InterPro"/>
</dbReference>
<evidence type="ECO:0000256" key="7">
    <source>
        <dbReference type="SAM" id="MobiDB-lite"/>
    </source>
</evidence>
<organism evidence="9 10">
    <name type="scientific">Nannochloropsis gaditana</name>
    <dbReference type="NCBI Taxonomy" id="72520"/>
    <lineage>
        <taxon>Eukaryota</taxon>
        <taxon>Sar</taxon>
        <taxon>Stramenopiles</taxon>
        <taxon>Ochrophyta</taxon>
        <taxon>Eustigmatophyceae</taxon>
        <taxon>Eustigmatales</taxon>
        <taxon>Monodopsidaceae</taxon>
        <taxon>Nannochloropsis</taxon>
    </lineage>
</organism>
<dbReference type="SUPFAM" id="SSF48371">
    <property type="entry name" value="ARM repeat"/>
    <property type="match status" value="1"/>
</dbReference>